<dbReference type="EMBL" id="PVTX01000016">
    <property type="protein sequence ID" value="PRZ03022.1"/>
    <property type="molecule type" value="Genomic_DNA"/>
</dbReference>
<feature type="transmembrane region" description="Helical" evidence="1">
    <location>
        <begin position="112"/>
        <end position="132"/>
    </location>
</feature>
<keyword evidence="4" id="KW-1185">Reference proteome</keyword>
<dbReference type="Pfam" id="PF06197">
    <property type="entry name" value="DUF998"/>
    <property type="match status" value="1"/>
</dbReference>
<organism evidence="3 4">
    <name type="scientific">Isoptericola halotolerans</name>
    <dbReference type="NCBI Taxonomy" id="300560"/>
    <lineage>
        <taxon>Bacteria</taxon>
        <taxon>Bacillati</taxon>
        <taxon>Actinomycetota</taxon>
        <taxon>Actinomycetes</taxon>
        <taxon>Micrococcales</taxon>
        <taxon>Promicromonosporaceae</taxon>
        <taxon>Isoptericola</taxon>
    </lineage>
</organism>
<evidence type="ECO:0000256" key="2">
    <source>
        <dbReference type="SAM" id="SignalP"/>
    </source>
</evidence>
<dbReference type="RefSeq" id="WP_106269781.1">
    <property type="nucleotide sequence ID" value="NZ_PVTX01000016.1"/>
</dbReference>
<feature type="transmembrane region" description="Helical" evidence="1">
    <location>
        <begin position="50"/>
        <end position="71"/>
    </location>
</feature>
<gene>
    <name evidence="3" type="ORF">BCL65_11644</name>
</gene>
<keyword evidence="2" id="KW-0732">Signal</keyword>
<reference evidence="3 4" key="1">
    <citation type="submission" date="2018-03" db="EMBL/GenBank/DDBJ databases">
        <title>Comparative analysis of microorganisms from saline springs in Andes Mountain Range, Colombia.</title>
        <authorList>
            <person name="Rubin E."/>
        </authorList>
    </citation>
    <scope>NUCLEOTIDE SEQUENCE [LARGE SCALE GENOMIC DNA]</scope>
    <source>
        <strain evidence="3 4">CG 23</strain>
    </source>
</reference>
<feature type="chain" id="PRO_5046129758" evidence="2">
    <location>
        <begin position="22"/>
        <end position="201"/>
    </location>
</feature>
<evidence type="ECO:0000313" key="4">
    <source>
        <dbReference type="Proteomes" id="UP000239895"/>
    </source>
</evidence>
<feature type="signal peptide" evidence="2">
    <location>
        <begin position="1"/>
        <end position="21"/>
    </location>
</feature>
<keyword evidence="1" id="KW-1133">Transmembrane helix</keyword>
<dbReference type="InterPro" id="IPR009339">
    <property type="entry name" value="DUF998"/>
</dbReference>
<comment type="caution">
    <text evidence="3">The sequence shown here is derived from an EMBL/GenBank/DDBJ whole genome shotgun (WGS) entry which is preliminary data.</text>
</comment>
<feature type="transmembrane region" description="Helical" evidence="1">
    <location>
        <begin position="83"/>
        <end position="100"/>
    </location>
</feature>
<sequence>MNRLSATVVLALLAASAVCVALAPLAVPETYDVVRHSVSEAGGQEVPGAWVARTGFVLLGLAVLLEAGLAGEAWGPWGRSAHGVYGTAIILVGTFSHRAWYSAPWDRVEDTMHSIAATTVGFAFVIGVVAVSVRRGRRPGPIRVLDAVAVVASVVLPLIMWTAPDVQGVAQRLLFAVGYTWFAVEAVRLASSAAPGKYVEL</sequence>
<accession>A0ABX5EBG8</accession>
<dbReference type="Proteomes" id="UP000239895">
    <property type="component" value="Unassembled WGS sequence"/>
</dbReference>
<evidence type="ECO:0000313" key="3">
    <source>
        <dbReference type="EMBL" id="PRZ03022.1"/>
    </source>
</evidence>
<name>A0ABX5EBG8_9MICO</name>
<proteinExistence type="predicted"/>
<evidence type="ECO:0000256" key="1">
    <source>
        <dbReference type="SAM" id="Phobius"/>
    </source>
</evidence>
<feature type="transmembrane region" description="Helical" evidence="1">
    <location>
        <begin position="144"/>
        <end position="163"/>
    </location>
</feature>
<protein>
    <submittedName>
        <fullName evidence="3">Uncharacterized protein DUF998</fullName>
    </submittedName>
</protein>
<keyword evidence="1" id="KW-0472">Membrane</keyword>
<keyword evidence="1" id="KW-0812">Transmembrane</keyword>